<evidence type="ECO:0000256" key="1">
    <source>
        <dbReference type="SAM" id="MobiDB-lite"/>
    </source>
</evidence>
<dbReference type="EMBL" id="VUOB01000031">
    <property type="protein sequence ID" value="KAA2261079.1"/>
    <property type="molecule type" value="Genomic_DNA"/>
</dbReference>
<reference evidence="3 4" key="2">
    <citation type="submission" date="2019-09" db="EMBL/GenBank/DDBJ databases">
        <authorList>
            <person name="Jin C."/>
        </authorList>
    </citation>
    <scope>NUCLEOTIDE SEQUENCE [LARGE SCALE GENOMIC DNA]</scope>
    <source>
        <strain evidence="3 4">AN110305</strain>
    </source>
</reference>
<reference evidence="3 4" key="1">
    <citation type="submission" date="2019-09" db="EMBL/GenBank/DDBJ databases">
        <title>Goodfellowia gen. nov., a new genus of the Pseudonocardineae related to Actinoalloteichus, containing Goodfellowia coeruleoviolacea gen. nov., comb. nov. gen. nov., comb. nov.</title>
        <authorList>
            <person name="Labeda D."/>
        </authorList>
    </citation>
    <scope>NUCLEOTIDE SEQUENCE [LARGE SCALE GENOMIC DNA]</scope>
    <source>
        <strain evidence="3 4">AN110305</strain>
    </source>
</reference>
<dbReference type="AlphaFoldDB" id="A0A5B2XDG6"/>
<evidence type="ECO:0000256" key="2">
    <source>
        <dbReference type="SAM" id="SignalP"/>
    </source>
</evidence>
<evidence type="ECO:0008006" key="5">
    <source>
        <dbReference type="Google" id="ProtNLM"/>
    </source>
</evidence>
<comment type="caution">
    <text evidence="3">The sequence shown here is derived from an EMBL/GenBank/DDBJ whole genome shotgun (WGS) entry which is preliminary data.</text>
</comment>
<organism evidence="3 4">
    <name type="scientific">Solihabitans fulvus</name>
    <dbReference type="NCBI Taxonomy" id="1892852"/>
    <lineage>
        <taxon>Bacteria</taxon>
        <taxon>Bacillati</taxon>
        <taxon>Actinomycetota</taxon>
        <taxon>Actinomycetes</taxon>
        <taxon>Pseudonocardiales</taxon>
        <taxon>Pseudonocardiaceae</taxon>
        <taxon>Solihabitans</taxon>
    </lineage>
</organism>
<feature type="region of interest" description="Disordered" evidence="1">
    <location>
        <begin position="31"/>
        <end position="66"/>
    </location>
</feature>
<gene>
    <name evidence="3" type="ORF">F0L68_18640</name>
</gene>
<protein>
    <recommendedName>
        <fullName evidence="5">Secreted protein</fullName>
    </recommendedName>
</protein>
<keyword evidence="2" id="KW-0732">Signal</keyword>
<feature type="signal peptide" evidence="2">
    <location>
        <begin position="1"/>
        <end position="23"/>
    </location>
</feature>
<keyword evidence="4" id="KW-1185">Reference proteome</keyword>
<sequence>MKTATKVSAYGLALAIVFGGAWAAGAAAGPVGGTSAPTGHDHSAAAQGHEGMNDQPTGDIPPGLSVSQHGYTLNLDSNEATPGTQQQFRFHITGPDSKPVTRYAVEHDKRLHFVVARRDGSGYQHLHPELAEDGTWSVPLTLPAAGSYRVFADFTPEGGPQTTLGADIQAPGAYEPQQHRAGTRVSTVDGYTVRLDGDLTTGKPSSVTATVTRDGQPVRDLQPYLGAYGHLVALRSADLAYLHVHPQGQPGDGVTAAGPAIGFAVEVPTAGQYRLFLDFQHDGQVRTAEFTLDAS</sequence>
<dbReference type="OrthoDB" id="128043at2"/>
<name>A0A5B2XDG6_9PSEU</name>
<dbReference type="RefSeq" id="WP_149850878.1">
    <property type="nucleotide sequence ID" value="NZ_VUOB01000031.1"/>
</dbReference>
<dbReference type="Proteomes" id="UP000323454">
    <property type="component" value="Unassembled WGS sequence"/>
</dbReference>
<evidence type="ECO:0000313" key="3">
    <source>
        <dbReference type="EMBL" id="KAA2261079.1"/>
    </source>
</evidence>
<evidence type="ECO:0000313" key="4">
    <source>
        <dbReference type="Proteomes" id="UP000323454"/>
    </source>
</evidence>
<accession>A0A5B2XDG6</accession>
<proteinExistence type="predicted"/>
<feature type="chain" id="PRO_5038371299" description="Secreted protein" evidence="2">
    <location>
        <begin position="24"/>
        <end position="295"/>
    </location>
</feature>